<reference evidence="1 2" key="1">
    <citation type="submission" date="2018-06" db="EMBL/GenBank/DDBJ databases">
        <title>Paenibacillus montanisoli sp. nov., isolated from mountain area soil.</title>
        <authorList>
            <person name="Wu M."/>
        </authorList>
    </citation>
    <scope>NUCLEOTIDE SEQUENCE [LARGE SCALE GENOMIC DNA]</scope>
    <source>
        <strain evidence="1 2">RA17</strain>
    </source>
</reference>
<dbReference type="AlphaFoldDB" id="A0A328U0Z0"/>
<dbReference type="EMBL" id="QLUW01000006">
    <property type="protein sequence ID" value="RAP73666.1"/>
    <property type="molecule type" value="Genomic_DNA"/>
</dbReference>
<sequence>MLTYKYDSNIIRIQEIQNEKDVEFSIHILQEKPYAKKMKQVQKAFDENDVITDVFFYVLLNHEYRVIVRRDFYADFVLEMMKQRLLQSVEWITT</sequence>
<comment type="caution">
    <text evidence="1">The sequence shown here is derived from an EMBL/GenBank/DDBJ whole genome shotgun (WGS) entry which is preliminary data.</text>
</comment>
<dbReference type="Proteomes" id="UP000249260">
    <property type="component" value="Unassembled WGS sequence"/>
</dbReference>
<evidence type="ECO:0000313" key="1">
    <source>
        <dbReference type="EMBL" id="RAP73666.1"/>
    </source>
</evidence>
<name>A0A328U0Z0_9BACL</name>
<evidence type="ECO:0000313" key="2">
    <source>
        <dbReference type="Proteomes" id="UP000249260"/>
    </source>
</evidence>
<dbReference type="OrthoDB" id="2941641at2"/>
<gene>
    <name evidence="1" type="ORF">DL346_25705</name>
</gene>
<protein>
    <submittedName>
        <fullName evidence="1">Uncharacterized protein</fullName>
    </submittedName>
</protein>
<organism evidence="1 2">
    <name type="scientific">Paenibacillus montanisoli</name>
    <dbReference type="NCBI Taxonomy" id="2081970"/>
    <lineage>
        <taxon>Bacteria</taxon>
        <taxon>Bacillati</taxon>
        <taxon>Bacillota</taxon>
        <taxon>Bacilli</taxon>
        <taxon>Bacillales</taxon>
        <taxon>Paenibacillaceae</taxon>
        <taxon>Paenibacillus</taxon>
    </lineage>
</organism>
<proteinExistence type="predicted"/>
<keyword evidence="2" id="KW-1185">Reference proteome</keyword>
<accession>A0A328U0Z0</accession>
<dbReference type="RefSeq" id="WP_112885249.1">
    <property type="nucleotide sequence ID" value="NZ_QLUW01000006.1"/>
</dbReference>